<dbReference type="AlphaFoldDB" id="A0A4Q2V7C1"/>
<reference evidence="2 3" key="1">
    <citation type="submission" date="2016-12" db="EMBL/GenBank/DDBJ databases">
        <title>Draft genome sequence of Fusarium oxysporum causing rot on Narcissus.</title>
        <authorList>
            <person name="Armitage A.D."/>
            <person name="Taylor A."/>
            <person name="Clarkson J.P."/>
            <person name="Harrison R.J."/>
            <person name="Jackson A.C."/>
        </authorList>
    </citation>
    <scope>NUCLEOTIDE SEQUENCE [LARGE SCALE GENOMIC DNA]</scope>
    <source>
        <strain evidence="2 3">N139</strain>
    </source>
</reference>
<proteinExistence type="predicted"/>
<feature type="compositionally biased region" description="Polar residues" evidence="1">
    <location>
        <begin position="1"/>
        <end position="16"/>
    </location>
</feature>
<name>A0A4Q2V7C1_FUSOX</name>
<evidence type="ECO:0000256" key="1">
    <source>
        <dbReference type="SAM" id="MobiDB-lite"/>
    </source>
</evidence>
<gene>
    <name evidence="2" type="ORF">BFJ63_vAg17288</name>
</gene>
<protein>
    <submittedName>
        <fullName evidence="2">Uncharacterized protein</fullName>
    </submittedName>
</protein>
<evidence type="ECO:0000313" key="3">
    <source>
        <dbReference type="Proteomes" id="UP000290540"/>
    </source>
</evidence>
<dbReference type="Proteomes" id="UP000290540">
    <property type="component" value="Unassembled WGS sequence"/>
</dbReference>
<sequence>MESQGDYTLPTGTLAPSSCPAPPTRGKVPPWGFRRIPRTIQPRRRADDLLVRTTQST</sequence>
<dbReference type="EMBL" id="MQTW01000502">
    <property type="protein sequence ID" value="RYC79827.1"/>
    <property type="molecule type" value="Genomic_DNA"/>
</dbReference>
<feature type="region of interest" description="Disordered" evidence="1">
    <location>
        <begin position="1"/>
        <end position="57"/>
    </location>
</feature>
<organism evidence="2 3">
    <name type="scientific">Fusarium oxysporum f. sp. narcissi</name>
    <dbReference type="NCBI Taxonomy" id="451672"/>
    <lineage>
        <taxon>Eukaryota</taxon>
        <taxon>Fungi</taxon>
        <taxon>Dikarya</taxon>
        <taxon>Ascomycota</taxon>
        <taxon>Pezizomycotina</taxon>
        <taxon>Sordariomycetes</taxon>
        <taxon>Hypocreomycetidae</taxon>
        <taxon>Hypocreales</taxon>
        <taxon>Nectriaceae</taxon>
        <taxon>Fusarium</taxon>
        <taxon>Fusarium oxysporum species complex</taxon>
    </lineage>
</organism>
<accession>A0A4Q2V7C1</accession>
<comment type="caution">
    <text evidence="2">The sequence shown here is derived from an EMBL/GenBank/DDBJ whole genome shotgun (WGS) entry which is preliminary data.</text>
</comment>
<evidence type="ECO:0000313" key="2">
    <source>
        <dbReference type="EMBL" id="RYC79827.1"/>
    </source>
</evidence>